<keyword evidence="1" id="KW-0812">Transmembrane</keyword>
<gene>
    <name evidence="2" type="ordered locus">SPJ_1532</name>
</gene>
<dbReference type="AlphaFoldDB" id="C1CFK8"/>
<protein>
    <submittedName>
        <fullName evidence="2">Uncharacterized protein</fullName>
    </submittedName>
</protein>
<dbReference type="EMBL" id="CP000919">
    <property type="protein sequence ID" value="ACO19063.1"/>
    <property type="molecule type" value="Genomic_DNA"/>
</dbReference>
<dbReference type="KEGG" id="sjj:SPJ_1532"/>
<keyword evidence="1" id="KW-0472">Membrane</keyword>
<dbReference type="Proteomes" id="UP000002206">
    <property type="component" value="Chromosome"/>
</dbReference>
<reference evidence="3" key="1">
    <citation type="journal article" date="2010" name="Genome Biol.">
        <title>Structure and dynamics of the pan-genome of Streptococcus pneumoniae and closely related species.</title>
        <authorList>
            <person name="Donati C."/>
            <person name="Hiller N.L."/>
            <person name="Tettelin H."/>
            <person name="Muzzi A."/>
            <person name="Croucher N.J."/>
            <person name="Angiuoli S.V."/>
            <person name="Oggioni M."/>
            <person name="Dunning Hotopp J.C."/>
            <person name="Hu F.Z."/>
            <person name="Riley D.R."/>
            <person name="Covacci A."/>
            <person name="Mitchell T.J."/>
            <person name="Bentley S.D."/>
            <person name="Kilian M."/>
            <person name="Ehrlich G.D."/>
            <person name="Rappuoli R."/>
            <person name="Moxon E.R."/>
            <person name="Masignani V."/>
        </authorList>
    </citation>
    <scope>NUCLEOTIDE SEQUENCE [LARGE SCALE GENOMIC DNA]</scope>
    <source>
        <strain evidence="3">JJA</strain>
    </source>
</reference>
<keyword evidence="1" id="KW-1133">Transmembrane helix</keyword>
<organism evidence="2 3">
    <name type="scientific">Streptococcus pneumoniae (strain JJA)</name>
    <dbReference type="NCBI Taxonomy" id="488222"/>
    <lineage>
        <taxon>Bacteria</taxon>
        <taxon>Bacillati</taxon>
        <taxon>Bacillota</taxon>
        <taxon>Bacilli</taxon>
        <taxon>Lactobacillales</taxon>
        <taxon>Streptococcaceae</taxon>
        <taxon>Streptococcus</taxon>
    </lineage>
</organism>
<feature type="transmembrane region" description="Helical" evidence="1">
    <location>
        <begin position="17"/>
        <end position="37"/>
    </location>
</feature>
<dbReference type="HOGENOM" id="CLU_207989_0_0_9"/>
<accession>C1CFK8</accession>
<proteinExistence type="predicted"/>
<evidence type="ECO:0000313" key="3">
    <source>
        <dbReference type="Proteomes" id="UP000002206"/>
    </source>
</evidence>
<sequence length="44" mass="5235">MSRKSTNFSSPLPTLKVLFSGFYFYHFILLSFGGRIFEKKWENI</sequence>
<name>C1CFK8_STRZJ</name>
<evidence type="ECO:0000313" key="2">
    <source>
        <dbReference type="EMBL" id="ACO19063.1"/>
    </source>
</evidence>
<evidence type="ECO:0000256" key="1">
    <source>
        <dbReference type="SAM" id="Phobius"/>
    </source>
</evidence>